<evidence type="ECO:0000256" key="1">
    <source>
        <dbReference type="SAM" id="MobiDB-lite"/>
    </source>
</evidence>
<accession>A0A6A5K2C4</accession>
<feature type="compositionally biased region" description="Low complexity" evidence="1">
    <location>
        <begin position="13"/>
        <end position="28"/>
    </location>
</feature>
<feature type="compositionally biased region" description="Acidic residues" evidence="1">
    <location>
        <begin position="383"/>
        <end position="398"/>
    </location>
</feature>
<dbReference type="EMBL" id="ML975404">
    <property type="protein sequence ID" value="KAF1830226.1"/>
    <property type="molecule type" value="Genomic_DNA"/>
</dbReference>
<keyword evidence="3" id="KW-1185">Reference proteome</keyword>
<dbReference type="Proteomes" id="UP000800040">
    <property type="component" value="Unassembled WGS sequence"/>
</dbReference>
<feature type="region of interest" description="Disordered" evidence="1">
    <location>
        <begin position="1"/>
        <end position="42"/>
    </location>
</feature>
<evidence type="ECO:0000313" key="2">
    <source>
        <dbReference type="EMBL" id="KAF1830226.1"/>
    </source>
</evidence>
<sequence>MSRTCRNGQPPVAATTTPKAATTTTSKAGAKRHSRPSQPNKHAIRRILAEDDSAGRETEYLVEWAPTWEFATSIEDVAETVLADWEATKVNNRTFSFNGTNVIKCTNASEDSSGEHTRRMREAVFDHFANFLNQHRANLVHQLFHDDDWVFRSNRHKDDAEAVARAQRPRVPNPSAAEVLRRTYHFMRQQKQGNLLAGEREPLAGYSAIRVRFIGQVDQDMETPRCGRARDAFIKTRSGSSVTEFLTPLLNAQFTKLKNTVWKNETAHAVAQPLHEAVSKFATHAPYILKHPLVLMFTRLFLTSDELVESFAKVNIEMGDDWHNLSRDLFLYTYKDKYAEWENRPVDCVERTYLAARDEVRWFVEHECDGEGVPVGENQGDSDTGDEDENGDVDMEED</sequence>
<feature type="region of interest" description="Disordered" evidence="1">
    <location>
        <begin position="370"/>
        <end position="398"/>
    </location>
</feature>
<proteinExistence type="predicted"/>
<name>A0A6A5K2C4_9PLEO</name>
<dbReference type="AlphaFoldDB" id="A0A6A5K2C4"/>
<gene>
    <name evidence="2" type="ORF">BDW02DRAFT_583038</name>
</gene>
<dbReference type="OrthoDB" id="3798148at2759"/>
<reference evidence="2" key="1">
    <citation type="submission" date="2020-01" db="EMBL/GenBank/DDBJ databases">
        <authorList>
            <consortium name="DOE Joint Genome Institute"/>
            <person name="Haridas S."/>
            <person name="Albert R."/>
            <person name="Binder M."/>
            <person name="Bloem J."/>
            <person name="Labutti K."/>
            <person name="Salamov A."/>
            <person name="Andreopoulos B."/>
            <person name="Baker S.E."/>
            <person name="Barry K."/>
            <person name="Bills G."/>
            <person name="Bluhm B.H."/>
            <person name="Cannon C."/>
            <person name="Castanera R."/>
            <person name="Culley D.E."/>
            <person name="Daum C."/>
            <person name="Ezra D."/>
            <person name="Gonzalez J.B."/>
            <person name="Henrissat B."/>
            <person name="Kuo A."/>
            <person name="Liang C."/>
            <person name="Lipzen A."/>
            <person name="Lutzoni F."/>
            <person name="Magnuson J."/>
            <person name="Mondo S."/>
            <person name="Nolan M."/>
            <person name="Ohm R."/>
            <person name="Pangilinan J."/>
            <person name="Park H.-J."/>
            <person name="Ramirez L."/>
            <person name="Alfaro M."/>
            <person name="Sun H."/>
            <person name="Tritt A."/>
            <person name="Yoshinaga Y."/>
            <person name="Zwiers L.-H."/>
            <person name="Turgeon B.G."/>
            <person name="Goodwin S.B."/>
            <person name="Spatafora J.W."/>
            <person name="Crous P.W."/>
            <person name="Grigoriev I.V."/>
        </authorList>
    </citation>
    <scope>NUCLEOTIDE SEQUENCE</scope>
    <source>
        <strain evidence="2">P77</strain>
    </source>
</reference>
<organism evidence="2 3">
    <name type="scientific">Decorospora gaudefroyi</name>
    <dbReference type="NCBI Taxonomy" id="184978"/>
    <lineage>
        <taxon>Eukaryota</taxon>
        <taxon>Fungi</taxon>
        <taxon>Dikarya</taxon>
        <taxon>Ascomycota</taxon>
        <taxon>Pezizomycotina</taxon>
        <taxon>Dothideomycetes</taxon>
        <taxon>Pleosporomycetidae</taxon>
        <taxon>Pleosporales</taxon>
        <taxon>Pleosporineae</taxon>
        <taxon>Pleosporaceae</taxon>
        <taxon>Decorospora</taxon>
    </lineage>
</organism>
<evidence type="ECO:0000313" key="3">
    <source>
        <dbReference type="Proteomes" id="UP000800040"/>
    </source>
</evidence>
<protein>
    <submittedName>
        <fullName evidence="2">Uncharacterized protein</fullName>
    </submittedName>
</protein>